<feature type="compositionally biased region" description="Basic and acidic residues" evidence="1">
    <location>
        <begin position="810"/>
        <end position="833"/>
    </location>
</feature>
<feature type="compositionally biased region" description="Polar residues" evidence="1">
    <location>
        <begin position="620"/>
        <end position="629"/>
    </location>
</feature>
<feature type="compositionally biased region" description="Basic and acidic residues" evidence="1">
    <location>
        <begin position="1173"/>
        <end position="1195"/>
    </location>
</feature>
<feature type="compositionally biased region" description="Low complexity" evidence="1">
    <location>
        <begin position="595"/>
        <end position="612"/>
    </location>
</feature>
<dbReference type="Pfam" id="PF15261">
    <property type="entry name" value="JHY"/>
    <property type="match status" value="1"/>
</dbReference>
<name>A0A8J9ZWJ5_BRALA</name>
<feature type="compositionally biased region" description="Polar residues" evidence="1">
    <location>
        <begin position="639"/>
        <end position="680"/>
    </location>
</feature>
<evidence type="ECO:0000313" key="3">
    <source>
        <dbReference type="Proteomes" id="UP000838412"/>
    </source>
</evidence>
<dbReference type="OrthoDB" id="10057281at2759"/>
<feature type="compositionally biased region" description="Polar residues" evidence="1">
    <location>
        <begin position="1090"/>
        <end position="1104"/>
    </location>
</feature>
<feature type="compositionally biased region" description="Basic and acidic residues" evidence="1">
    <location>
        <begin position="212"/>
        <end position="221"/>
    </location>
</feature>
<feature type="compositionally biased region" description="Polar residues" evidence="1">
    <location>
        <begin position="310"/>
        <end position="324"/>
    </location>
</feature>
<accession>A0A8J9ZWJ5</accession>
<gene>
    <name evidence="2" type="primary">Hypp2724</name>
    <name evidence="2" type="ORF">BLAG_LOCUS18193</name>
</gene>
<feature type="compositionally biased region" description="Basic and acidic residues" evidence="1">
    <location>
        <begin position="486"/>
        <end position="512"/>
    </location>
</feature>
<feature type="compositionally biased region" description="Basic and acidic residues" evidence="1">
    <location>
        <begin position="565"/>
        <end position="577"/>
    </location>
</feature>
<dbReference type="EMBL" id="OV696689">
    <property type="protein sequence ID" value="CAH1263514.1"/>
    <property type="molecule type" value="Genomic_DNA"/>
</dbReference>
<dbReference type="PANTHER" id="PTHR14726:SF1">
    <property type="entry name" value="JHY PROTEIN HOMOLOG"/>
    <property type="match status" value="1"/>
</dbReference>
<evidence type="ECO:0000313" key="2">
    <source>
        <dbReference type="EMBL" id="CAH1263514.1"/>
    </source>
</evidence>
<feature type="region of interest" description="Disordered" evidence="1">
    <location>
        <begin position="1"/>
        <end position="243"/>
    </location>
</feature>
<feature type="compositionally biased region" description="Low complexity" evidence="1">
    <location>
        <begin position="108"/>
        <end position="121"/>
    </location>
</feature>
<feature type="region of interest" description="Disordered" evidence="1">
    <location>
        <begin position="1069"/>
        <end position="1104"/>
    </location>
</feature>
<dbReference type="PANTHER" id="PTHR14726">
    <property type="entry name" value="JHY PROTEIN HOMOLOG"/>
    <property type="match status" value="1"/>
</dbReference>
<reference evidence="2" key="1">
    <citation type="submission" date="2022-01" db="EMBL/GenBank/DDBJ databases">
        <authorList>
            <person name="Braso-Vives M."/>
        </authorList>
    </citation>
    <scope>NUCLEOTIDE SEQUENCE</scope>
</reference>
<feature type="compositionally biased region" description="Basic and acidic residues" evidence="1">
    <location>
        <begin position="850"/>
        <end position="862"/>
    </location>
</feature>
<feature type="compositionally biased region" description="Basic and acidic residues" evidence="1">
    <location>
        <begin position="922"/>
        <end position="938"/>
    </location>
</feature>
<proteinExistence type="predicted"/>
<feature type="compositionally biased region" description="Pro residues" evidence="1">
    <location>
        <begin position="375"/>
        <end position="389"/>
    </location>
</feature>
<feature type="compositionally biased region" description="Basic and acidic residues" evidence="1">
    <location>
        <begin position="882"/>
        <end position="894"/>
    </location>
</feature>
<feature type="region of interest" description="Disordered" evidence="1">
    <location>
        <begin position="272"/>
        <end position="1050"/>
    </location>
</feature>
<evidence type="ECO:0000256" key="1">
    <source>
        <dbReference type="SAM" id="MobiDB-lite"/>
    </source>
</evidence>
<feature type="compositionally biased region" description="Basic and acidic residues" evidence="1">
    <location>
        <begin position="725"/>
        <end position="751"/>
    </location>
</feature>
<feature type="compositionally biased region" description="Polar residues" evidence="1">
    <location>
        <begin position="202"/>
        <end position="211"/>
    </location>
</feature>
<organism evidence="2 3">
    <name type="scientific">Branchiostoma lanceolatum</name>
    <name type="common">Common lancelet</name>
    <name type="synonym">Amphioxus lanceolatum</name>
    <dbReference type="NCBI Taxonomy" id="7740"/>
    <lineage>
        <taxon>Eukaryota</taxon>
        <taxon>Metazoa</taxon>
        <taxon>Chordata</taxon>
        <taxon>Cephalochordata</taxon>
        <taxon>Leptocardii</taxon>
        <taxon>Amphioxiformes</taxon>
        <taxon>Branchiostomatidae</taxon>
        <taxon>Branchiostoma</taxon>
    </lineage>
</organism>
<feature type="compositionally biased region" description="Basic and acidic residues" evidence="1">
    <location>
        <begin position="91"/>
        <end position="103"/>
    </location>
</feature>
<feature type="compositionally biased region" description="Basic and acidic residues" evidence="1">
    <location>
        <begin position="988"/>
        <end position="998"/>
    </location>
</feature>
<dbReference type="GO" id="GO:0035082">
    <property type="term" value="P:axoneme assembly"/>
    <property type="evidence" value="ECO:0007669"/>
    <property type="project" value="TreeGrafter"/>
</dbReference>
<dbReference type="Proteomes" id="UP000838412">
    <property type="component" value="Chromosome 4"/>
</dbReference>
<dbReference type="InterPro" id="IPR027968">
    <property type="entry name" value="JHY"/>
</dbReference>
<protein>
    <submittedName>
        <fullName evidence="2">Hypp2724 protein</fullName>
    </submittedName>
</protein>
<feature type="compositionally biased region" description="Basic and acidic residues" evidence="1">
    <location>
        <begin position="325"/>
        <end position="337"/>
    </location>
</feature>
<sequence>MADSRGSGQMTTHNSDQLLDMLRQEVISQGSDRPGHRDKGAVQDSLSTYRSVDIDSSSDDDREERYTAESPAQNHQRSRDSPHLPYQPKGYSHDRNVSSESDRYSISTTQQTTRPRRTGPGSVQQMVRQLDNSDNEDDDEDVRDSLEEEEDDLAEEENYQQQLKERLKQEQEQLQSDDSLEDGEGSPSDSLDIPVQRGGGNSSEHSPSTTRGSDRYEDLERGSQTPGKDPYANLRYDPNWKDRGALIVSTPYVQEELKARTRMVDFEQDFFPADSLESADKNTLRLGTPHPTRDSDNSREESRESEDSRYTIQTESGTRSVSRGSSDDRTPVRDHRGGKQSYSSPEEEDPSEREEIRGYQRALKVGEPRVVPYNKPFPSPPQAPYPQQPSPNAYHWPPVGGEEEESGYHSKKDSEQVKQKHRPVGPVGYTSPRAVGPVVQKAPTPEDFKQSSSPNDEYYTSPDITVTNVMTNQRPAVEKPPLPRPPKTEKPPPKSFIERNKENLNRQEEKKGGSYARRYAQKKALHEQPPSPRRKKEGKKEVSEPNQEDVEDFSNMTAEEVWQLKQERLRQAKEAKSGAKSGKKSKPQKNARTDASPPSKASSASSTASKNSQESMELRSISQTTTQVDAPSIRMQGAPQYSPQGAGYQSQALPPQLNQSQQGLYPEGFQTSPHAYQPMQQPMYAFPSPQAPINVNINLSIDEHSPKQGQGGNRVSPRVTVDTQGRQEEYQDFPDTKHHSPGRHRQDDSPLRHKQREGRHNQELAYNSTHGPPEEMGGYGPRSPESHRSHPQTRPRQIRKETAYTTLSDPTDKATRPYRRERTFSKPPEHEEGYDYQPEPVQGSYAQIHQAERRLVQEEQQQRQRSLPGSGVREPHQGAYTEHQERPDHMEHWAQRGGQYDDPFNSSQEYEEGPPHTYAELHGARRAQEAAQHHESPRGPHSKGQQHPGVQHGPHYRAQGPPQHRGPSDRPHHPPQHHGPHYEPQGPNEHHGPNDRPHGPSQHHGPHVRTMQGHQAPDHGPQQHGHPAWHADPNQPPHPHFPPYLRNVGRRSSEGDIVDFYQQEGVRRESFSPYSKIPPIGPQEEKKTAKNTINHANKQTLKTKSNSEGYLASYAKSKAMAKKKPATYKAYTVQDYKNLKKDIRLGGLGPDLERVQDKAMSFKVDKIRRQKEYANSLREQHAKQKTDWQKKRDGQPHYPQEEEDDFYSRREVQEVEEEDDAQKRRKRALQYAKSVPKPKPAPPLKTVTVLETQHPDTIPYHHPPPTENHQPNVLKIERGDPVQPSPNPALSEIQKMRMRHEKDRANAEAIRRNMGSKAQGVVDS</sequence>
<feature type="compositionally biased region" description="Acidic residues" evidence="1">
    <location>
        <begin position="133"/>
        <end position="158"/>
    </location>
</feature>
<feature type="compositionally biased region" description="Polar residues" evidence="1">
    <location>
        <begin position="462"/>
        <end position="474"/>
    </location>
</feature>
<feature type="compositionally biased region" description="Basic and acidic residues" evidence="1">
    <location>
        <begin position="291"/>
        <end position="309"/>
    </location>
</feature>
<keyword evidence="3" id="KW-1185">Reference proteome</keyword>
<feature type="region of interest" description="Disordered" evidence="1">
    <location>
        <begin position="1173"/>
        <end position="1289"/>
    </location>
</feature>
<feature type="compositionally biased region" description="Polar residues" evidence="1">
    <location>
        <begin position="1"/>
        <end position="17"/>
    </location>
</feature>
<feature type="compositionally biased region" description="Basic and acidic residues" evidence="1">
    <location>
        <begin position="406"/>
        <end position="418"/>
    </location>
</feature>